<dbReference type="RefSeq" id="WP_125039662.1">
    <property type="nucleotide sequence ID" value="NZ_BHWB01000001.1"/>
</dbReference>
<comment type="caution">
    <text evidence="2">The sequence shown here is derived from an EMBL/GenBank/DDBJ whole genome shotgun (WGS) entry which is preliminary data.</text>
</comment>
<gene>
    <name evidence="2" type="ORF">KGMB02408_02060</name>
</gene>
<keyword evidence="3" id="KW-1185">Reference proteome</keyword>
<dbReference type="EMBL" id="BHWB01000001">
    <property type="protein sequence ID" value="GCB33261.1"/>
    <property type="molecule type" value="Genomic_DNA"/>
</dbReference>
<feature type="coiled-coil region" evidence="1">
    <location>
        <begin position="41"/>
        <end position="75"/>
    </location>
</feature>
<reference evidence="2 3" key="1">
    <citation type="submission" date="2018-10" db="EMBL/GenBank/DDBJ databases">
        <title>Draft Genome Sequence of Bacteroides sp. KCTC 15687.</title>
        <authorList>
            <person name="Yu S.Y."/>
            <person name="Kim J.S."/>
            <person name="Oh B.S."/>
            <person name="Park S.H."/>
            <person name="Kang S.W."/>
            <person name="Park J.E."/>
            <person name="Choi S.H."/>
            <person name="Han K.I."/>
            <person name="Lee K.C."/>
            <person name="Eom M.K."/>
            <person name="Suh M.K."/>
            <person name="Lee D.H."/>
            <person name="Yoon H."/>
            <person name="Kim B."/>
            <person name="Yang S.J."/>
            <person name="Lee J.S."/>
            <person name="Lee J.H."/>
        </authorList>
    </citation>
    <scope>NUCLEOTIDE SEQUENCE [LARGE SCALE GENOMIC DNA]</scope>
    <source>
        <strain evidence="2 3">KCTC 15687</strain>
    </source>
</reference>
<accession>A0A401LP69</accession>
<dbReference type="Proteomes" id="UP000288079">
    <property type="component" value="Unassembled WGS sequence"/>
</dbReference>
<keyword evidence="1" id="KW-0175">Coiled coil</keyword>
<proteinExistence type="predicted"/>
<name>A0A401LP69_9BACE</name>
<protein>
    <submittedName>
        <fullName evidence="2">Uncharacterized protein</fullName>
    </submittedName>
</protein>
<evidence type="ECO:0000256" key="1">
    <source>
        <dbReference type="SAM" id="Coils"/>
    </source>
</evidence>
<evidence type="ECO:0000313" key="3">
    <source>
        <dbReference type="Proteomes" id="UP000288079"/>
    </source>
</evidence>
<dbReference type="AlphaFoldDB" id="A0A401LP69"/>
<organism evidence="2 3">
    <name type="scientific">Bacteroides faecalis</name>
    <dbReference type="NCBI Taxonomy" id="2447885"/>
    <lineage>
        <taxon>Bacteria</taxon>
        <taxon>Pseudomonadati</taxon>
        <taxon>Bacteroidota</taxon>
        <taxon>Bacteroidia</taxon>
        <taxon>Bacteroidales</taxon>
        <taxon>Bacteroidaceae</taxon>
        <taxon>Bacteroides</taxon>
    </lineage>
</organism>
<evidence type="ECO:0000313" key="2">
    <source>
        <dbReference type="EMBL" id="GCB33261.1"/>
    </source>
</evidence>
<sequence>MMINKKQVKIFKDYQGYMDIWILLGTKEEKENISEDDWNIIGELLIEIANSKKDIRKLLEEKVEDKETVDELIEMAKTYEKYVSL</sequence>